<organism evidence="7 8">
    <name type="scientific">Frankia casuarinae (strain DSM 45818 / CECT 9043 / HFP020203 / CcI3)</name>
    <dbReference type="NCBI Taxonomy" id="106370"/>
    <lineage>
        <taxon>Bacteria</taxon>
        <taxon>Bacillati</taxon>
        <taxon>Actinomycetota</taxon>
        <taxon>Actinomycetes</taxon>
        <taxon>Frankiales</taxon>
        <taxon>Frankiaceae</taxon>
        <taxon>Frankia</taxon>
    </lineage>
</organism>
<dbReference type="Proteomes" id="UP000001937">
    <property type="component" value="Chromosome"/>
</dbReference>
<dbReference type="AlphaFoldDB" id="Q2JC12"/>
<feature type="domain" description="TSCPD" evidence="6">
    <location>
        <begin position="33"/>
        <end position="136"/>
    </location>
</feature>
<reference evidence="7 8" key="1">
    <citation type="journal article" date="2007" name="Genome Res.">
        <title>Genome characteristics of facultatively symbiotic Frankia sp. strains reflect host range and host plant biogeography.</title>
        <authorList>
            <person name="Normand P."/>
            <person name="Lapierre P."/>
            <person name="Tisa L.S."/>
            <person name="Gogarten J.P."/>
            <person name="Alloisio N."/>
            <person name="Bagnarol E."/>
            <person name="Bassi C.A."/>
            <person name="Berry A.M."/>
            <person name="Bickhart D.M."/>
            <person name="Choisne N."/>
            <person name="Couloux A."/>
            <person name="Cournoyer B."/>
            <person name="Cruveiller S."/>
            <person name="Daubin V."/>
            <person name="Demange N."/>
            <person name="Francino M.P."/>
            <person name="Goltsman E."/>
            <person name="Huang Y."/>
            <person name="Kopp O.R."/>
            <person name="Labarre L."/>
            <person name="Lapidus A."/>
            <person name="Lavire C."/>
            <person name="Marechal J."/>
            <person name="Martinez M."/>
            <person name="Mastronunzio J.E."/>
            <person name="Mullin B.C."/>
            <person name="Niemann J."/>
            <person name="Pujic P."/>
            <person name="Rawnsley T."/>
            <person name="Rouy Z."/>
            <person name="Schenowitz C."/>
            <person name="Sellstedt A."/>
            <person name="Tavares F."/>
            <person name="Tomkins J.P."/>
            <person name="Vallenet D."/>
            <person name="Valverde C."/>
            <person name="Wall L.G."/>
            <person name="Wang Y."/>
            <person name="Medigue C."/>
            <person name="Benson D.R."/>
        </authorList>
    </citation>
    <scope>NUCLEOTIDE SEQUENCE [LARGE SCALE GENOMIC DNA]</scope>
    <source>
        <strain evidence="8">DSM 45818 / CECT 9043 / CcI3</strain>
    </source>
</reference>
<proteinExistence type="inferred from homology"/>
<evidence type="ECO:0000256" key="4">
    <source>
        <dbReference type="ARBA" id="ARBA00022741"/>
    </source>
</evidence>
<keyword evidence="4" id="KW-0547">Nucleotide-binding</keyword>
<comment type="catalytic activity">
    <reaction evidence="5">
        <text>a 2'-deoxyribonucleoside 5'-diphosphate + [thioredoxin]-disulfide + H2O = a ribonucleoside 5'-diphosphate + [thioredoxin]-dithiol</text>
        <dbReference type="Rhea" id="RHEA:23252"/>
        <dbReference type="Rhea" id="RHEA-COMP:10698"/>
        <dbReference type="Rhea" id="RHEA-COMP:10700"/>
        <dbReference type="ChEBI" id="CHEBI:15377"/>
        <dbReference type="ChEBI" id="CHEBI:29950"/>
        <dbReference type="ChEBI" id="CHEBI:50058"/>
        <dbReference type="ChEBI" id="CHEBI:57930"/>
        <dbReference type="ChEBI" id="CHEBI:73316"/>
        <dbReference type="EC" id="1.17.4.1"/>
    </reaction>
</comment>
<keyword evidence="8" id="KW-1185">Reference proteome</keyword>
<sequence length="189" mass="20554">MRHRRADREERVVVDATSTMGTQPPSGVARRAPRHRESVTRSFTVGGAYGFVITSLHADGSLADVNLIMAKQGSTLRGMTETLSLAISTGLAHDVPLVTFVRQFIDLRFEPAGLTDDAEIPQATSIIDYVVRRLALDFLPLEERAALGVLTPSERATVATGVTPVPKVWSDTPGMPMFVPFEIPVQVSR</sequence>
<dbReference type="GO" id="GO:0071897">
    <property type="term" value="P:DNA biosynthetic process"/>
    <property type="evidence" value="ECO:0007669"/>
    <property type="project" value="UniProtKB-KW"/>
</dbReference>
<dbReference type="Pfam" id="PF12637">
    <property type="entry name" value="TSCPD"/>
    <property type="match status" value="1"/>
</dbReference>
<dbReference type="HOGENOM" id="CLU_129765_0_0_11"/>
<dbReference type="InterPro" id="IPR024434">
    <property type="entry name" value="TSCPD_dom"/>
</dbReference>
<keyword evidence="3" id="KW-0237">DNA synthesis</keyword>
<gene>
    <name evidence="7" type="ordered locus">Francci3_1804</name>
</gene>
<dbReference type="eggNOG" id="COG0209">
    <property type="taxonomic scope" value="Bacteria"/>
</dbReference>
<dbReference type="EMBL" id="CP000249">
    <property type="protein sequence ID" value="ABD11180.1"/>
    <property type="molecule type" value="Genomic_DNA"/>
</dbReference>
<dbReference type="STRING" id="106370.Francci3_1804"/>
<evidence type="ECO:0000256" key="2">
    <source>
        <dbReference type="ARBA" id="ARBA00012274"/>
    </source>
</evidence>
<evidence type="ECO:0000313" key="8">
    <source>
        <dbReference type="Proteomes" id="UP000001937"/>
    </source>
</evidence>
<name>Q2JC12_FRACC</name>
<protein>
    <recommendedName>
        <fullName evidence="2">ribonucleoside-diphosphate reductase</fullName>
        <ecNumber evidence="2">1.17.4.1</ecNumber>
    </recommendedName>
</protein>
<evidence type="ECO:0000313" key="7">
    <source>
        <dbReference type="EMBL" id="ABD11180.1"/>
    </source>
</evidence>
<evidence type="ECO:0000256" key="3">
    <source>
        <dbReference type="ARBA" id="ARBA00022634"/>
    </source>
</evidence>
<evidence type="ECO:0000256" key="1">
    <source>
        <dbReference type="ARBA" id="ARBA00007405"/>
    </source>
</evidence>
<accession>Q2JC12</accession>
<evidence type="ECO:0000259" key="6">
    <source>
        <dbReference type="Pfam" id="PF12637"/>
    </source>
</evidence>
<dbReference type="KEGG" id="fra:Francci3_1804"/>
<dbReference type="GO" id="GO:0004748">
    <property type="term" value="F:ribonucleoside-diphosphate reductase activity, thioredoxin disulfide as acceptor"/>
    <property type="evidence" value="ECO:0007669"/>
    <property type="project" value="UniProtKB-EC"/>
</dbReference>
<dbReference type="GO" id="GO:0000166">
    <property type="term" value="F:nucleotide binding"/>
    <property type="evidence" value="ECO:0007669"/>
    <property type="project" value="UniProtKB-KW"/>
</dbReference>
<comment type="similarity">
    <text evidence="1">Belongs to the ribonucleoside diphosphate reductase class-2 family.</text>
</comment>
<dbReference type="EC" id="1.17.4.1" evidence="2"/>
<evidence type="ECO:0000256" key="5">
    <source>
        <dbReference type="ARBA" id="ARBA00047754"/>
    </source>
</evidence>